<dbReference type="InterPro" id="IPR001436">
    <property type="entry name" value="Alpha-crystallin/sHSP_animal"/>
</dbReference>
<dbReference type="GO" id="GO:0005634">
    <property type="term" value="C:nucleus"/>
    <property type="evidence" value="ECO:0007669"/>
    <property type="project" value="TreeGrafter"/>
</dbReference>
<feature type="compositionally biased region" description="Basic and acidic residues" evidence="3">
    <location>
        <begin position="300"/>
        <end position="314"/>
    </location>
</feature>
<accession>A0A3B3S9C1</accession>
<dbReference type="GO" id="GO:0043066">
    <property type="term" value="P:negative regulation of apoptotic process"/>
    <property type="evidence" value="ECO:0007669"/>
    <property type="project" value="TreeGrafter"/>
</dbReference>
<dbReference type="Proteomes" id="UP000261540">
    <property type="component" value="Unplaced"/>
</dbReference>
<dbReference type="GeneID" id="111844158"/>
<organism evidence="5 6">
    <name type="scientific">Paramormyrops kingsleyae</name>
    <dbReference type="NCBI Taxonomy" id="1676925"/>
    <lineage>
        <taxon>Eukaryota</taxon>
        <taxon>Metazoa</taxon>
        <taxon>Chordata</taxon>
        <taxon>Craniata</taxon>
        <taxon>Vertebrata</taxon>
        <taxon>Euteleostomi</taxon>
        <taxon>Actinopterygii</taxon>
        <taxon>Neopterygii</taxon>
        <taxon>Teleostei</taxon>
        <taxon>Osteoglossocephala</taxon>
        <taxon>Osteoglossomorpha</taxon>
        <taxon>Osteoglossiformes</taxon>
        <taxon>Mormyridae</taxon>
        <taxon>Paramormyrops</taxon>
    </lineage>
</organism>
<dbReference type="GO" id="GO:0009408">
    <property type="term" value="P:response to heat"/>
    <property type="evidence" value="ECO:0007669"/>
    <property type="project" value="TreeGrafter"/>
</dbReference>
<dbReference type="GeneTree" id="ENSGT00940000155882"/>
<dbReference type="PANTHER" id="PTHR45640">
    <property type="entry name" value="HEAT SHOCK PROTEIN HSP-12.2-RELATED"/>
    <property type="match status" value="1"/>
</dbReference>
<comment type="similarity">
    <text evidence="1 2">Belongs to the small heat shock protein (HSP20) family.</text>
</comment>
<feature type="compositionally biased region" description="Low complexity" evidence="3">
    <location>
        <begin position="347"/>
        <end position="361"/>
    </location>
</feature>
<reference evidence="5" key="2">
    <citation type="submission" date="2025-09" db="UniProtKB">
        <authorList>
            <consortium name="Ensembl"/>
        </authorList>
    </citation>
    <scope>IDENTIFICATION</scope>
</reference>
<dbReference type="AlphaFoldDB" id="A0A3B3S9C1"/>
<keyword evidence="6" id="KW-1185">Reference proteome</keyword>
<dbReference type="Gene3D" id="2.60.40.790">
    <property type="match status" value="1"/>
</dbReference>
<name>A0A3B3S9C1_9TELE</name>
<dbReference type="GO" id="GO:0051082">
    <property type="term" value="F:unfolded protein binding"/>
    <property type="evidence" value="ECO:0007669"/>
    <property type="project" value="TreeGrafter"/>
</dbReference>
<dbReference type="GO" id="GO:0042026">
    <property type="term" value="P:protein refolding"/>
    <property type="evidence" value="ECO:0007669"/>
    <property type="project" value="TreeGrafter"/>
</dbReference>
<dbReference type="PANTHER" id="PTHR45640:SF7">
    <property type="entry name" value="HEAT SHOCK PROTEIN BETA-1"/>
    <property type="match status" value="1"/>
</dbReference>
<evidence type="ECO:0000313" key="5">
    <source>
        <dbReference type="Ensembl" id="ENSPKIP00000027342.1"/>
    </source>
</evidence>
<proteinExistence type="inferred from homology"/>
<dbReference type="OrthoDB" id="1431247at2759"/>
<evidence type="ECO:0000256" key="1">
    <source>
        <dbReference type="PROSITE-ProRule" id="PRU00285"/>
    </source>
</evidence>
<dbReference type="InterPro" id="IPR008978">
    <property type="entry name" value="HSP20-like_chaperone"/>
</dbReference>
<protein>
    <submittedName>
        <fullName evidence="5">Retinitis pigmentosa 1-like 1 protein</fullName>
    </submittedName>
</protein>
<dbReference type="Pfam" id="PF00011">
    <property type="entry name" value="HSP20"/>
    <property type="match status" value="1"/>
</dbReference>
<dbReference type="STRING" id="1676925.ENSPKIP00000027342"/>
<feature type="region of interest" description="Disordered" evidence="3">
    <location>
        <begin position="192"/>
        <end position="389"/>
    </location>
</feature>
<reference evidence="5" key="1">
    <citation type="submission" date="2025-08" db="UniProtKB">
        <authorList>
            <consortium name="Ensembl"/>
        </authorList>
    </citation>
    <scope>IDENTIFICATION</scope>
</reference>
<dbReference type="PRINTS" id="PR00299">
    <property type="entry name" value="ACRYSTALLIN"/>
</dbReference>
<evidence type="ECO:0000313" key="6">
    <source>
        <dbReference type="Proteomes" id="UP000261540"/>
    </source>
</evidence>
<dbReference type="Ensembl" id="ENSPKIT00000008109.1">
    <property type="protein sequence ID" value="ENSPKIP00000027342.1"/>
    <property type="gene ID" value="ENSPKIG00000009452.1"/>
</dbReference>
<feature type="compositionally biased region" description="Basic and acidic residues" evidence="3">
    <location>
        <begin position="367"/>
        <end position="379"/>
    </location>
</feature>
<feature type="compositionally biased region" description="Polar residues" evidence="3">
    <location>
        <begin position="227"/>
        <end position="238"/>
    </location>
</feature>
<dbReference type="InterPro" id="IPR002068">
    <property type="entry name" value="A-crystallin/Hsp20_dom"/>
</dbReference>
<dbReference type="RefSeq" id="XP_023668140.1">
    <property type="nucleotide sequence ID" value="XM_023812372.2"/>
</dbReference>
<evidence type="ECO:0000259" key="4">
    <source>
        <dbReference type="PROSITE" id="PS01031"/>
    </source>
</evidence>
<dbReference type="SUPFAM" id="SSF49764">
    <property type="entry name" value="HSP20-like chaperones"/>
    <property type="match status" value="1"/>
</dbReference>
<dbReference type="PROSITE" id="PS01031">
    <property type="entry name" value="SHSP"/>
    <property type="match status" value="1"/>
</dbReference>
<feature type="domain" description="SHSP" evidence="4">
    <location>
        <begin position="81"/>
        <end position="192"/>
    </location>
</feature>
<evidence type="ECO:0000256" key="3">
    <source>
        <dbReference type="SAM" id="MobiDB-lite"/>
    </source>
</evidence>
<dbReference type="KEGG" id="pki:111844158"/>
<sequence length="389" mass="42179">MSGRDLVLPSPQFCRDVRWDPSQHWLSPSLVFGQEFASPPFSDTGDLTWTRRCLGSSSWPGYTLSHFLTPSTQALLYPSFRLLKQSWAGLSEVRSSQGMWTISLDVNQFSPEEITVRMKEGCLEITGSHDERRDEHGSVTRCFTRKYNLPDSTDLEQMRSYLSGDGVLSVEITLAASGDLAPQKTVIPVQVGESPAPLKEEGEEKVEKKKVEGTVEGSSSEDKMSEVTDSPTAATQASGEEPGVEEPQPQIPGVISAESPGGQQGEQPAGTGEGAAGPSDQQVPSEQVAGDQDVGGSIQRQEEQRSFGVEKDDTQQEAWGQPESPEQPGLAQREQEGIIQKEAALQASEEPPAEGVEPVPSQSDTSQHPELDVLEKQDAEPAVEQFTKS</sequence>
<feature type="compositionally biased region" description="Basic and acidic residues" evidence="3">
    <location>
        <begin position="198"/>
        <end position="213"/>
    </location>
</feature>
<evidence type="ECO:0000256" key="2">
    <source>
        <dbReference type="RuleBase" id="RU003616"/>
    </source>
</evidence>
<feature type="compositionally biased region" description="Low complexity" evidence="3">
    <location>
        <begin position="239"/>
        <end position="253"/>
    </location>
</feature>
<dbReference type="GO" id="GO:0005737">
    <property type="term" value="C:cytoplasm"/>
    <property type="evidence" value="ECO:0007669"/>
    <property type="project" value="TreeGrafter"/>
</dbReference>